<keyword evidence="4" id="KW-1185">Reference proteome</keyword>
<dbReference type="InterPro" id="IPR046985">
    <property type="entry name" value="IP5"/>
</dbReference>
<organism evidence="3 4">
    <name type="scientific">Pneumocystis jirovecii (strain RU7)</name>
    <name type="common">Human pneumocystis pneumonia agent</name>
    <dbReference type="NCBI Taxonomy" id="1408657"/>
    <lineage>
        <taxon>Eukaryota</taxon>
        <taxon>Fungi</taxon>
        <taxon>Dikarya</taxon>
        <taxon>Ascomycota</taxon>
        <taxon>Taphrinomycotina</taxon>
        <taxon>Pneumocystomycetes</taxon>
        <taxon>Pneumocystaceae</taxon>
        <taxon>Pneumocystis</taxon>
    </lineage>
</organism>
<dbReference type="Proteomes" id="UP000053447">
    <property type="component" value="Unassembled WGS sequence"/>
</dbReference>
<sequence>MGVIEEEKSVSQLKEKFERLATEQRYHRSYRGLEGNEKCVKSSPIYFRSYRSSIRSPVEEKLTYERSYIRVPSIERKPKIRSFSCSVNASKAPCHVRDISSDLDVAIPDTFYDLADADTQPLRPSMKRAKGAFSDHKNLFSDYYDADDSSFKDNIFDEEPYNPLDSLTHDSDFAIRSPELSEFTPIEIHSKKKEYYDDPYFDHFTPEQVDTFPSPRLEEYIQENQSLIQDIMESPFQDSIDINDFKAISTKKKTSSHKCISPVSDDIIFHDNFSNISTSKFFKTDFNELPKCDGYLDINNSDISFKLDSNQPKLSRSLSPFRNPPIIPPKPDDILKARAQKSFNFTKSQIEIKKEPVEKSKLFKGHMKSYSMSTRLPGSESFSCPSTDFHYSSISLAETSVMDEYDSDAEEKNTESSENHSTTDYPDSSQTNRRRPIFKNGPLEIQGRSEIKHCLISGDYLCSCGTIIKVWNIKTNEVIWSLPSNDMKITSMSFVPSRDINEEGTRIWLGTKDGNISEINIFYQGFVDKRFGVHSHPIIYILRCGYELWTLDDSGKLLIWSDDTHQNGLHLQSTPRTYKVTPKATFSFVVKNQLWLGASKSVYVYNPKTQTNNHPFVATARPIVPHLPVGEISCGTILRNQPDLVYLGHQDGKISVYSRTSLSCLEVINVSLYNIVAMVGVGDYLWAGFKTGMIYVYDLQSKPRKIKKGWWAHKYPILELHLDTTSIWRVKRYQVLSLASDNIIRIWDGLLMEDWLENEMCKRDEEFCTFRNINITVCTWNAGASRPNDLNSSTDDFSFFEKVLESPNPPEIIVFGFQELVDLENKRLTAKHLMKFNKKKDSKQLQEHMSSQYSAWKERLTNEIITYVQSEFQYCLLHSENLVGLFTCIFTKTSIKSHIKKLNSIHVKTGLGGLHGNKGALVIRFILDDTSLCFINCHLAAGQSQVVHRNNHLATILESSDFSPELDNSKRADLFVGGGDGSMILDHEICILNGDLNYRIDMRRDAILNYINLKDYQSLLEKDQLILQKKKNPGFRLRLFNEAPIDFPPTYKYDIGIDNYDTSEKKRCPAWCDRIFYRGSRVKCTSYRRLNVRISDHRPVVATFTARTKKIDPSKKKAVWESVASSWMDTAQNFREMAKLDYLVSDCGFEGELASKVLNDCNGEIPNALTRLLNKKYK</sequence>
<accession>A0A0W4ZVI3</accession>
<dbReference type="Gene3D" id="2.130.10.10">
    <property type="entry name" value="YVTN repeat-like/Quinoprotein amine dehydrogenase"/>
    <property type="match status" value="2"/>
</dbReference>
<dbReference type="InterPro" id="IPR036322">
    <property type="entry name" value="WD40_repeat_dom_sf"/>
</dbReference>
<dbReference type="PANTHER" id="PTHR11200:SF240">
    <property type="entry name" value="INOSITOL POLYPHOSPHATE 5-PHOSPHATASE C9G1.10C-RELATED"/>
    <property type="match status" value="1"/>
</dbReference>
<evidence type="ECO:0000256" key="1">
    <source>
        <dbReference type="SAM" id="MobiDB-lite"/>
    </source>
</evidence>
<dbReference type="STRING" id="1408657.A0A0W4ZVI3"/>
<dbReference type="eggNOG" id="KOG0565">
    <property type="taxonomic scope" value="Eukaryota"/>
</dbReference>
<dbReference type="InterPro" id="IPR015943">
    <property type="entry name" value="WD40/YVTN_repeat-like_dom_sf"/>
</dbReference>
<gene>
    <name evidence="3" type="ORF">T551_00480</name>
</gene>
<evidence type="ECO:0000313" key="4">
    <source>
        <dbReference type="Proteomes" id="UP000053447"/>
    </source>
</evidence>
<dbReference type="GO" id="GO:0046856">
    <property type="term" value="P:phosphatidylinositol dephosphorylation"/>
    <property type="evidence" value="ECO:0007669"/>
    <property type="project" value="InterPro"/>
</dbReference>
<dbReference type="PANTHER" id="PTHR11200">
    <property type="entry name" value="INOSITOL 5-PHOSPHATASE"/>
    <property type="match status" value="1"/>
</dbReference>
<proteinExistence type="predicted"/>
<dbReference type="VEuPathDB" id="FungiDB:T551_00480"/>
<dbReference type="GO" id="GO:0004439">
    <property type="term" value="F:phosphatidylinositol-4,5-bisphosphate 5-phosphatase activity"/>
    <property type="evidence" value="ECO:0007669"/>
    <property type="project" value="TreeGrafter"/>
</dbReference>
<comment type="caution">
    <text evidence="3">The sequence shown here is derived from an EMBL/GenBank/DDBJ whole genome shotgun (WGS) entry which is preliminary data.</text>
</comment>
<dbReference type="SUPFAM" id="SSF56219">
    <property type="entry name" value="DNase I-like"/>
    <property type="match status" value="1"/>
</dbReference>
<feature type="region of interest" description="Disordered" evidence="1">
    <location>
        <begin position="403"/>
        <end position="441"/>
    </location>
</feature>
<dbReference type="Gene3D" id="3.60.10.10">
    <property type="entry name" value="Endonuclease/exonuclease/phosphatase"/>
    <property type="match status" value="1"/>
</dbReference>
<name>A0A0W4ZVI3_PNEJ7</name>
<feature type="compositionally biased region" description="Polar residues" evidence="1">
    <location>
        <begin position="419"/>
        <end position="431"/>
    </location>
</feature>
<dbReference type="InterPro" id="IPR000300">
    <property type="entry name" value="IPPc"/>
</dbReference>
<feature type="domain" description="Inositol polyphosphate-related phosphatase" evidence="2">
    <location>
        <begin position="771"/>
        <end position="1112"/>
    </location>
</feature>
<dbReference type="SMART" id="SM00128">
    <property type="entry name" value="IPPc"/>
    <property type="match status" value="1"/>
</dbReference>
<dbReference type="OrthoDB" id="2248459at2759"/>
<dbReference type="Pfam" id="PF22669">
    <property type="entry name" value="Exo_endo_phos2"/>
    <property type="match status" value="1"/>
</dbReference>
<dbReference type="EMBL" id="LFWA01000002">
    <property type="protein sequence ID" value="KTW32390.1"/>
    <property type="molecule type" value="Genomic_DNA"/>
</dbReference>
<dbReference type="RefSeq" id="XP_018231082.1">
    <property type="nucleotide sequence ID" value="XM_018372746.1"/>
</dbReference>
<reference evidence="4" key="1">
    <citation type="journal article" date="2016" name="Nat. Commun.">
        <title>Genome analysis of three Pneumocystis species reveals adaptation mechanisms to life exclusively in mammalian hosts.</title>
        <authorList>
            <person name="Ma L."/>
            <person name="Chen Z."/>
            <person name="Huang D.W."/>
            <person name="Kutty G."/>
            <person name="Ishihara M."/>
            <person name="Wang H."/>
            <person name="Abouelleil A."/>
            <person name="Bishop L."/>
            <person name="Davey E."/>
            <person name="Deng R."/>
            <person name="Deng X."/>
            <person name="Fan L."/>
            <person name="Fantoni G."/>
            <person name="Fitzgerald M."/>
            <person name="Gogineni E."/>
            <person name="Goldberg J.M."/>
            <person name="Handley G."/>
            <person name="Hu X."/>
            <person name="Huber C."/>
            <person name="Jiao X."/>
            <person name="Jones K."/>
            <person name="Levin J.Z."/>
            <person name="Liu Y."/>
            <person name="Macdonald P."/>
            <person name="Melnikov A."/>
            <person name="Raley C."/>
            <person name="Sassi M."/>
            <person name="Sherman B.T."/>
            <person name="Song X."/>
            <person name="Sykes S."/>
            <person name="Tran B."/>
            <person name="Walsh L."/>
            <person name="Xia Y."/>
            <person name="Yang J."/>
            <person name="Young S."/>
            <person name="Zeng Q."/>
            <person name="Zheng X."/>
            <person name="Stephens R."/>
            <person name="Nusbaum C."/>
            <person name="Birren B.W."/>
            <person name="Azadi P."/>
            <person name="Lempicki R.A."/>
            <person name="Cuomo C.A."/>
            <person name="Kovacs J.A."/>
        </authorList>
    </citation>
    <scope>NUCLEOTIDE SEQUENCE [LARGE SCALE GENOMIC DNA]</scope>
    <source>
        <strain evidence="4">RU7</strain>
    </source>
</reference>
<evidence type="ECO:0000313" key="3">
    <source>
        <dbReference type="EMBL" id="KTW32390.1"/>
    </source>
</evidence>
<evidence type="ECO:0000259" key="2">
    <source>
        <dbReference type="SMART" id="SM00128"/>
    </source>
</evidence>
<dbReference type="SUPFAM" id="SSF50978">
    <property type="entry name" value="WD40 repeat-like"/>
    <property type="match status" value="1"/>
</dbReference>
<dbReference type="GeneID" id="28939001"/>
<dbReference type="AlphaFoldDB" id="A0A0W4ZVI3"/>
<dbReference type="InterPro" id="IPR036691">
    <property type="entry name" value="Endo/exonu/phosph_ase_sf"/>
</dbReference>
<protein>
    <recommendedName>
        <fullName evidence="2">Inositol polyphosphate-related phosphatase domain-containing protein</fullName>
    </recommendedName>
</protein>